<dbReference type="InParanoid" id="T0R1U5"/>
<sequence length="321" mass="34741">MQASKKPNHCPRYTGPVLADWSGVAAWKRAFLDAAAAQRLHKYYTVPDYADPEAISPARRAEIHAAAEVAVAPVAHELPSAAFRAALLARTHAIILHVDDTMATEAAAVQARTVAAAVSFLLSALSPHLCSKLGMCKSPYELWASLHAKGNVLMDDCRFFGLLENVRLADDDALPDGLTRVEEHIQRFVDVIFVPSHGSDARLVAAADRLKMALLCNACPPAMVDVFETWRADEPAWDYAYMRRRLVEHWTSSCLDLAANDSLAPAGDTLQAHVRAAVGHDPATATSADGRASSLRAAAKAIDRDVDGSEDDMGAARDRRR</sequence>
<protein>
    <submittedName>
        <fullName evidence="2">Uncharacterized protein</fullName>
    </submittedName>
</protein>
<evidence type="ECO:0000313" key="3">
    <source>
        <dbReference type="Proteomes" id="UP000030762"/>
    </source>
</evidence>
<keyword evidence="3" id="KW-1185">Reference proteome</keyword>
<reference evidence="2 3" key="1">
    <citation type="submission" date="2012-04" db="EMBL/GenBank/DDBJ databases">
        <title>The Genome Sequence of Saprolegnia declina VS20.</title>
        <authorList>
            <consortium name="The Broad Institute Genome Sequencing Platform"/>
            <person name="Russ C."/>
            <person name="Nusbaum C."/>
            <person name="Tyler B."/>
            <person name="van West P."/>
            <person name="Dieguez-Uribeondo J."/>
            <person name="de Bruijn I."/>
            <person name="Tripathy S."/>
            <person name="Jiang R."/>
            <person name="Young S.K."/>
            <person name="Zeng Q."/>
            <person name="Gargeya S."/>
            <person name="Fitzgerald M."/>
            <person name="Haas B."/>
            <person name="Abouelleil A."/>
            <person name="Alvarado L."/>
            <person name="Arachchi H.M."/>
            <person name="Berlin A."/>
            <person name="Chapman S.B."/>
            <person name="Goldberg J."/>
            <person name="Griggs A."/>
            <person name="Gujja S."/>
            <person name="Hansen M."/>
            <person name="Howarth C."/>
            <person name="Imamovic A."/>
            <person name="Larimer J."/>
            <person name="McCowen C."/>
            <person name="Montmayeur A."/>
            <person name="Murphy C."/>
            <person name="Neiman D."/>
            <person name="Pearson M."/>
            <person name="Priest M."/>
            <person name="Roberts A."/>
            <person name="Saif S."/>
            <person name="Shea T."/>
            <person name="Sisk P."/>
            <person name="Sykes S."/>
            <person name="Wortman J."/>
            <person name="Nusbaum C."/>
            <person name="Birren B."/>
        </authorList>
    </citation>
    <scope>NUCLEOTIDE SEQUENCE [LARGE SCALE GENOMIC DNA]</scope>
    <source>
        <strain evidence="2 3">VS20</strain>
    </source>
</reference>
<proteinExistence type="predicted"/>
<dbReference type="RefSeq" id="XP_008620633.1">
    <property type="nucleotide sequence ID" value="XM_008622411.1"/>
</dbReference>
<dbReference type="EMBL" id="JH767249">
    <property type="protein sequence ID" value="EQC25953.1"/>
    <property type="molecule type" value="Genomic_DNA"/>
</dbReference>
<feature type="region of interest" description="Disordered" evidence="1">
    <location>
        <begin position="300"/>
        <end position="321"/>
    </location>
</feature>
<dbReference type="AlphaFoldDB" id="T0R1U5"/>
<dbReference type="GeneID" id="19956937"/>
<dbReference type="VEuPathDB" id="FungiDB:SDRG_16210"/>
<dbReference type="OrthoDB" id="10420185at2759"/>
<evidence type="ECO:0000313" key="2">
    <source>
        <dbReference type="EMBL" id="EQC25953.1"/>
    </source>
</evidence>
<organism evidence="2 3">
    <name type="scientific">Saprolegnia diclina (strain VS20)</name>
    <dbReference type="NCBI Taxonomy" id="1156394"/>
    <lineage>
        <taxon>Eukaryota</taxon>
        <taxon>Sar</taxon>
        <taxon>Stramenopiles</taxon>
        <taxon>Oomycota</taxon>
        <taxon>Saprolegniomycetes</taxon>
        <taxon>Saprolegniales</taxon>
        <taxon>Saprolegniaceae</taxon>
        <taxon>Saprolegnia</taxon>
    </lineage>
</organism>
<gene>
    <name evidence="2" type="ORF">SDRG_16210</name>
</gene>
<evidence type="ECO:0000256" key="1">
    <source>
        <dbReference type="SAM" id="MobiDB-lite"/>
    </source>
</evidence>
<accession>T0R1U5</accession>
<dbReference type="Proteomes" id="UP000030762">
    <property type="component" value="Unassembled WGS sequence"/>
</dbReference>
<dbReference type="OMA" id="THAIILH"/>
<name>T0R1U5_SAPDV</name>